<feature type="transmembrane region" description="Helical" evidence="1">
    <location>
        <begin position="32"/>
        <end position="51"/>
    </location>
</feature>
<proteinExistence type="predicted"/>
<evidence type="ECO:0000256" key="1">
    <source>
        <dbReference type="SAM" id="Phobius"/>
    </source>
</evidence>
<gene>
    <name evidence="2" type="ORF">H4W79_003765</name>
</gene>
<evidence type="ECO:0000313" key="3">
    <source>
        <dbReference type="Proteomes" id="UP000598217"/>
    </source>
</evidence>
<sequence length="70" mass="7439">MNSLHKIWVTLSALTLPRPGHDRDKGAGFVEYGAVIVLVALIAGVIMAAGIEKRIANGITTTIDGIFSNY</sequence>
<keyword evidence="1" id="KW-0812">Transmembrane</keyword>
<keyword evidence="1" id="KW-1133">Transmembrane helix</keyword>
<comment type="caution">
    <text evidence="2">The sequence shown here is derived from an EMBL/GenBank/DDBJ whole genome shotgun (WGS) entry which is preliminary data.</text>
</comment>
<reference evidence="2 3" key="1">
    <citation type="submission" date="2020-10" db="EMBL/GenBank/DDBJ databases">
        <title>Sequencing the genomes of 1000 actinobacteria strains.</title>
        <authorList>
            <person name="Klenk H.-P."/>
        </authorList>
    </citation>
    <scope>NUCLEOTIDE SEQUENCE [LARGE SCALE GENOMIC DNA]</scope>
    <source>
        <strain evidence="2 3">DSM 45157</strain>
    </source>
</reference>
<protein>
    <submittedName>
        <fullName evidence="2">Flp pilus assembly pilin Flp</fullName>
    </submittedName>
</protein>
<dbReference type="EMBL" id="JADBDY010000001">
    <property type="protein sequence ID" value="MBE1459551.1"/>
    <property type="molecule type" value="Genomic_DNA"/>
</dbReference>
<name>A0ABR9HKP3_9ACTN</name>
<accession>A0ABR9HKP3</accession>
<keyword evidence="1" id="KW-0472">Membrane</keyword>
<dbReference type="RefSeq" id="WP_191275029.1">
    <property type="nucleotide sequence ID" value="NZ_BMXJ01000008.1"/>
</dbReference>
<organism evidence="2 3">
    <name type="scientific">Nocardiopsis terrae</name>
    <dbReference type="NCBI Taxonomy" id="372655"/>
    <lineage>
        <taxon>Bacteria</taxon>
        <taxon>Bacillati</taxon>
        <taxon>Actinomycetota</taxon>
        <taxon>Actinomycetes</taxon>
        <taxon>Streptosporangiales</taxon>
        <taxon>Nocardiopsidaceae</taxon>
        <taxon>Nocardiopsis</taxon>
    </lineage>
</organism>
<keyword evidence="3" id="KW-1185">Reference proteome</keyword>
<evidence type="ECO:0000313" key="2">
    <source>
        <dbReference type="EMBL" id="MBE1459551.1"/>
    </source>
</evidence>
<dbReference type="Proteomes" id="UP000598217">
    <property type="component" value="Unassembled WGS sequence"/>
</dbReference>